<dbReference type="AlphaFoldDB" id="A0A316UHH7"/>
<name>A0A316UHH7_9BASI</name>
<reference evidence="1 2" key="1">
    <citation type="journal article" date="2018" name="Mol. Biol. Evol.">
        <title>Broad Genomic Sampling Reveals a Smut Pathogenic Ancestry of the Fungal Clade Ustilaginomycotina.</title>
        <authorList>
            <person name="Kijpornyongpan T."/>
            <person name="Mondo S.J."/>
            <person name="Barry K."/>
            <person name="Sandor L."/>
            <person name="Lee J."/>
            <person name="Lipzen A."/>
            <person name="Pangilinan J."/>
            <person name="LaButti K."/>
            <person name="Hainaut M."/>
            <person name="Henrissat B."/>
            <person name="Grigoriev I.V."/>
            <person name="Spatafora J.W."/>
            <person name="Aime M.C."/>
        </authorList>
    </citation>
    <scope>NUCLEOTIDE SEQUENCE [LARGE SCALE GENOMIC DNA]</scope>
    <source>
        <strain evidence="1 2">MCA 5214</strain>
    </source>
</reference>
<dbReference type="RefSeq" id="XP_025358970.1">
    <property type="nucleotide sequence ID" value="XM_025503296.1"/>
</dbReference>
<dbReference type="EMBL" id="KZ819681">
    <property type="protein sequence ID" value="PWN24358.1"/>
    <property type="molecule type" value="Genomic_DNA"/>
</dbReference>
<accession>A0A316UHH7</accession>
<sequence>MRWDGWMGWMDASHVVEALFRTSNLSRAKTTRTLHNLAPPRLYQSAVFDEEKVPIFSSPLRPRCRRRRCPCPISKAIASAEPRVQERDCGSQVAGRRRMRQSAVRPTSCSGTRFEARVRPGGTVRGMATGLAMPNSARWVERFCFSLDDEVQIVIPLT</sequence>
<evidence type="ECO:0000313" key="2">
    <source>
        <dbReference type="Proteomes" id="UP000245884"/>
    </source>
</evidence>
<organism evidence="1 2">
    <name type="scientific">Jaminaea rosea</name>
    <dbReference type="NCBI Taxonomy" id="1569628"/>
    <lineage>
        <taxon>Eukaryota</taxon>
        <taxon>Fungi</taxon>
        <taxon>Dikarya</taxon>
        <taxon>Basidiomycota</taxon>
        <taxon>Ustilaginomycotina</taxon>
        <taxon>Exobasidiomycetes</taxon>
        <taxon>Microstromatales</taxon>
        <taxon>Microstromatales incertae sedis</taxon>
        <taxon>Jaminaea</taxon>
    </lineage>
</organism>
<dbReference type="Proteomes" id="UP000245884">
    <property type="component" value="Unassembled WGS sequence"/>
</dbReference>
<protein>
    <submittedName>
        <fullName evidence="1">Uncharacterized protein</fullName>
    </submittedName>
</protein>
<proteinExistence type="predicted"/>
<evidence type="ECO:0000313" key="1">
    <source>
        <dbReference type="EMBL" id="PWN24358.1"/>
    </source>
</evidence>
<gene>
    <name evidence="1" type="ORF">BDZ90DRAFT_121897</name>
</gene>
<dbReference type="GeneID" id="37025119"/>
<keyword evidence="2" id="KW-1185">Reference proteome</keyword>